<dbReference type="EMBL" id="JBICRM010000064">
    <property type="protein sequence ID" value="MFG1711000.1"/>
    <property type="molecule type" value="Genomic_DNA"/>
</dbReference>
<dbReference type="PROSITE" id="PS51898">
    <property type="entry name" value="TYR_RECOMBINASE"/>
    <property type="match status" value="1"/>
</dbReference>
<protein>
    <submittedName>
        <fullName evidence="3">Tyrosine-type recombinase/integrase</fullName>
    </submittedName>
</protein>
<evidence type="ECO:0000256" key="1">
    <source>
        <dbReference type="ARBA" id="ARBA00023172"/>
    </source>
</evidence>
<dbReference type="Proteomes" id="UP001603978">
    <property type="component" value="Unassembled WGS sequence"/>
</dbReference>
<feature type="domain" description="Tyr recombinase" evidence="2">
    <location>
        <begin position="100"/>
        <end position="297"/>
    </location>
</feature>
<evidence type="ECO:0000313" key="4">
    <source>
        <dbReference type="Proteomes" id="UP001603978"/>
    </source>
</evidence>
<gene>
    <name evidence="3" type="ORF">ACFLIM_48365</name>
</gene>
<keyword evidence="1" id="KW-0233">DNA recombination</keyword>
<dbReference type="PANTHER" id="PTHR30349:SF64">
    <property type="entry name" value="PROPHAGE INTEGRASE INTD-RELATED"/>
    <property type="match status" value="1"/>
</dbReference>
<dbReference type="InterPro" id="IPR011010">
    <property type="entry name" value="DNA_brk_join_enz"/>
</dbReference>
<dbReference type="InterPro" id="IPR002104">
    <property type="entry name" value="Integrase_catalytic"/>
</dbReference>
<keyword evidence="4" id="KW-1185">Reference proteome</keyword>
<dbReference type="SUPFAM" id="SSF56349">
    <property type="entry name" value="DNA breaking-rejoining enzymes"/>
    <property type="match status" value="1"/>
</dbReference>
<dbReference type="PANTHER" id="PTHR30349">
    <property type="entry name" value="PHAGE INTEGRASE-RELATED"/>
    <property type="match status" value="1"/>
</dbReference>
<reference evidence="3 4" key="1">
    <citation type="submission" date="2024-10" db="EMBL/GenBank/DDBJ databases">
        <authorList>
            <person name="Topkara A.R."/>
            <person name="Saygin H."/>
        </authorList>
    </citation>
    <scope>NUCLEOTIDE SEQUENCE [LARGE SCALE GENOMIC DNA]</scope>
    <source>
        <strain evidence="3 4">M3C6</strain>
    </source>
</reference>
<comment type="caution">
    <text evidence="3">The sequence shown here is derived from an EMBL/GenBank/DDBJ whole genome shotgun (WGS) entry which is preliminary data.</text>
</comment>
<dbReference type="Gene3D" id="1.10.443.10">
    <property type="entry name" value="Intergrase catalytic core"/>
    <property type="match status" value="1"/>
</dbReference>
<name>A0ABW7AXN7_9ACTN</name>
<dbReference type="Pfam" id="PF00589">
    <property type="entry name" value="Phage_integrase"/>
    <property type="match status" value="1"/>
</dbReference>
<evidence type="ECO:0000313" key="3">
    <source>
        <dbReference type="EMBL" id="MFG1711000.1"/>
    </source>
</evidence>
<dbReference type="RefSeq" id="WP_393177355.1">
    <property type="nucleotide sequence ID" value="NZ_JBICRM010000064.1"/>
</dbReference>
<sequence>MTGLRGQVRDYLALRRAMGFKMEKYGLLLNGLADYLADAGLATVTTAAAVEWAMLPQDAHPHRWKARLDAARGFARYLAASDPAAEIPPAGLLDARRNRHEPYIFTREEISTLLAAAGQHRWHLPAVTYPALFGLIASTGMRLSEATRLDDADVDLDDAVITIRDSKFGKSRRIPVDVTVVAALRDYRERRRALRPVPAAPALFISAYGTRLLGHYAEAEFRRIIAVTGTGAGAVNPPRIHDLRHTFAVRTLAGWYRDGGDAAARMPLLSAYLGHVSPVSTYWYLHAVPELLTLAAQRLENTEAER</sequence>
<evidence type="ECO:0000259" key="2">
    <source>
        <dbReference type="PROSITE" id="PS51898"/>
    </source>
</evidence>
<dbReference type="InterPro" id="IPR050090">
    <property type="entry name" value="Tyrosine_recombinase_XerCD"/>
</dbReference>
<dbReference type="InterPro" id="IPR013762">
    <property type="entry name" value="Integrase-like_cat_sf"/>
</dbReference>
<proteinExistence type="predicted"/>
<organism evidence="3 4">
    <name type="scientific">Nonomuraea marmarensis</name>
    <dbReference type="NCBI Taxonomy" id="3351344"/>
    <lineage>
        <taxon>Bacteria</taxon>
        <taxon>Bacillati</taxon>
        <taxon>Actinomycetota</taxon>
        <taxon>Actinomycetes</taxon>
        <taxon>Streptosporangiales</taxon>
        <taxon>Streptosporangiaceae</taxon>
        <taxon>Nonomuraea</taxon>
    </lineage>
</organism>
<accession>A0ABW7AXN7</accession>